<proteinExistence type="inferred from homology"/>
<dbReference type="InterPro" id="IPR014729">
    <property type="entry name" value="Rossmann-like_a/b/a_fold"/>
</dbReference>
<dbReference type="PANTHER" id="PTHR46268:SF6">
    <property type="entry name" value="UNIVERSAL STRESS PROTEIN UP12"/>
    <property type="match status" value="1"/>
</dbReference>
<feature type="region of interest" description="Disordered" evidence="2">
    <location>
        <begin position="1"/>
        <end position="21"/>
    </location>
</feature>
<organism evidence="4 5">
    <name type="scientific">Ornithinimicrobium avium</name>
    <dbReference type="NCBI Taxonomy" id="2283195"/>
    <lineage>
        <taxon>Bacteria</taxon>
        <taxon>Bacillati</taxon>
        <taxon>Actinomycetota</taxon>
        <taxon>Actinomycetes</taxon>
        <taxon>Micrococcales</taxon>
        <taxon>Ornithinimicrobiaceae</taxon>
        <taxon>Ornithinimicrobium</taxon>
    </lineage>
</organism>
<gene>
    <name evidence="4" type="ORF">DV701_03750</name>
</gene>
<evidence type="ECO:0000313" key="5">
    <source>
        <dbReference type="Proteomes" id="UP000253790"/>
    </source>
</evidence>
<sequence>MTVVLARTTTPEGTAAQDAAVEEARRRGEDLLVVDLSGEGSEVEDAEGVTVTRRALDARDRDPVGALLDVVAEVGASCIVMGIKHRTAVGKLLLGSAAQKILLEANVPVIAVKSAQT</sequence>
<dbReference type="InterPro" id="IPR006015">
    <property type="entry name" value="Universal_stress_UspA"/>
</dbReference>
<name>A0A345NK04_9MICO</name>
<accession>A0A345NK04</accession>
<dbReference type="OrthoDB" id="5419113at2"/>
<evidence type="ECO:0000259" key="3">
    <source>
        <dbReference type="Pfam" id="PF00582"/>
    </source>
</evidence>
<dbReference type="PANTHER" id="PTHR46268">
    <property type="entry name" value="STRESS RESPONSE PROTEIN NHAX"/>
    <property type="match status" value="1"/>
</dbReference>
<dbReference type="RefSeq" id="WP_114927127.1">
    <property type="nucleotide sequence ID" value="NZ_CP031229.1"/>
</dbReference>
<dbReference type="Proteomes" id="UP000253790">
    <property type="component" value="Chromosome"/>
</dbReference>
<keyword evidence="5" id="KW-1185">Reference proteome</keyword>
<evidence type="ECO:0000256" key="2">
    <source>
        <dbReference type="SAM" id="MobiDB-lite"/>
    </source>
</evidence>
<evidence type="ECO:0000256" key="1">
    <source>
        <dbReference type="ARBA" id="ARBA00008791"/>
    </source>
</evidence>
<dbReference type="CDD" id="cd00293">
    <property type="entry name" value="USP-like"/>
    <property type="match status" value="1"/>
</dbReference>
<dbReference type="Gene3D" id="3.40.50.620">
    <property type="entry name" value="HUPs"/>
    <property type="match status" value="1"/>
</dbReference>
<reference evidence="4 5" key="1">
    <citation type="submission" date="2018-07" db="EMBL/GenBank/DDBJ databases">
        <title>Complete genome sequencing of Ornithinimicrobium sp. AMA3305.</title>
        <authorList>
            <person name="Bae J.-W."/>
        </authorList>
    </citation>
    <scope>NUCLEOTIDE SEQUENCE [LARGE SCALE GENOMIC DNA]</scope>
    <source>
        <strain evidence="4 5">AMA3305</strain>
    </source>
</reference>
<comment type="similarity">
    <text evidence="1">Belongs to the universal stress protein A family.</text>
</comment>
<dbReference type="InterPro" id="IPR006016">
    <property type="entry name" value="UspA"/>
</dbReference>
<dbReference type="SUPFAM" id="SSF52402">
    <property type="entry name" value="Adenine nucleotide alpha hydrolases-like"/>
    <property type="match status" value="1"/>
</dbReference>
<dbReference type="AlphaFoldDB" id="A0A345NK04"/>
<dbReference type="PRINTS" id="PR01438">
    <property type="entry name" value="UNVRSLSTRESS"/>
</dbReference>
<feature type="domain" description="UspA" evidence="3">
    <location>
        <begin position="4"/>
        <end position="113"/>
    </location>
</feature>
<dbReference type="KEGG" id="orn:DV701_03750"/>
<protein>
    <submittedName>
        <fullName evidence="4">Universal stress protein</fullName>
    </submittedName>
</protein>
<evidence type="ECO:0000313" key="4">
    <source>
        <dbReference type="EMBL" id="AXH95362.1"/>
    </source>
</evidence>
<dbReference type="Pfam" id="PF00582">
    <property type="entry name" value="Usp"/>
    <property type="match status" value="1"/>
</dbReference>
<dbReference type="EMBL" id="CP031229">
    <property type="protein sequence ID" value="AXH95362.1"/>
    <property type="molecule type" value="Genomic_DNA"/>
</dbReference>